<evidence type="ECO:0000256" key="1">
    <source>
        <dbReference type="ARBA" id="ARBA00004123"/>
    </source>
</evidence>
<dbReference type="GO" id="GO:0005634">
    <property type="term" value="C:nucleus"/>
    <property type="evidence" value="ECO:0007669"/>
    <property type="project" value="UniProtKB-SubCell"/>
</dbReference>
<feature type="compositionally biased region" description="Low complexity" evidence="6">
    <location>
        <begin position="25"/>
        <end position="36"/>
    </location>
</feature>
<gene>
    <name evidence="8" type="ORF">A0J61_04489</name>
</gene>
<organism evidence="8 9">
    <name type="scientific">Choanephora cucurbitarum</name>
    <dbReference type="NCBI Taxonomy" id="101091"/>
    <lineage>
        <taxon>Eukaryota</taxon>
        <taxon>Fungi</taxon>
        <taxon>Fungi incertae sedis</taxon>
        <taxon>Mucoromycota</taxon>
        <taxon>Mucoromycotina</taxon>
        <taxon>Mucoromycetes</taxon>
        <taxon>Mucorales</taxon>
        <taxon>Mucorineae</taxon>
        <taxon>Choanephoraceae</taxon>
        <taxon>Choanephoroideae</taxon>
        <taxon>Choanephora</taxon>
    </lineage>
</organism>
<feature type="region of interest" description="Disordered" evidence="6">
    <location>
        <begin position="118"/>
        <end position="142"/>
    </location>
</feature>
<proteinExistence type="predicted"/>
<dbReference type="GO" id="GO:0001228">
    <property type="term" value="F:DNA-binding transcription activator activity, RNA polymerase II-specific"/>
    <property type="evidence" value="ECO:0007669"/>
    <property type="project" value="TreeGrafter"/>
</dbReference>
<dbReference type="GO" id="GO:0000977">
    <property type="term" value="F:RNA polymerase II transcription regulatory region sequence-specific DNA binding"/>
    <property type="evidence" value="ECO:0007669"/>
    <property type="project" value="TreeGrafter"/>
</dbReference>
<dbReference type="AlphaFoldDB" id="A0A1C7NEC2"/>
<keyword evidence="4" id="KW-0804">Transcription</keyword>
<feature type="domain" description="BZIP" evidence="7">
    <location>
        <begin position="117"/>
        <end position="131"/>
    </location>
</feature>
<dbReference type="InterPro" id="IPR004827">
    <property type="entry name" value="bZIP"/>
</dbReference>
<keyword evidence="9" id="KW-1185">Reference proteome</keyword>
<dbReference type="SUPFAM" id="SSF57959">
    <property type="entry name" value="Leucine zipper domain"/>
    <property type="match status" value="1"/>
</dbReference>
<keyword evidence="3" id="KW-0238">DNA-binding</keyword>
<accession>A0A1C7NEC2</accession>
<comment type="subcellular location">
    <subcellularLocation>
        <location evidence="1">Nucleus</location>
    </subcellularLocation>
</comment>
<dbReference type="STRING" id="101091.A0A1C7NEC2"/>
<evidence type="ECO:0000256" key="3">
    <source>
        <dbReference type="ARBA" id="ARBA00023125"/>
    </source>
</evidence>
<evidence type="ECO:0000313" key="8">
    <source>
        <dbReference type="EMBL" id="OBZ87453.1"/>
    </source>
</evidence>
<keyword evidence="2" id="KW-0805">Transcription regulation</keyword>
<dbReference type="OrthoDB" id="2247093at2759"/>
<dbReference type="CDD" id="cd14705">
    <property type="entry name" value="bZIP_Zip1"/>
    <property type="match status" value="1"/>
</dbReference>
<dbReference type="InParanoid" id="A0A1C7NEC2"/>
<protein>
    <recommendedName>
        <fullName evidence="7">BZIP domain-containing protein</fullName>
    </recommendedName>
</protein>
<dbReference type="PANTHER" id="PTHR13044:SF14">
    <property type="entry name" value="CRYPTOCEPHAL, ISOFORM A"/>
    <property type="match status" value="1"/>
</dbReference>
<feature type="compositionally biased region" description="Polar residues" evidence="6">
    <location>
        <begin position="48"/>
        <end position="60"/>
    </location>
</feature>
<feature type="region of interest" description="Disordered" evidence="6">
    <location>
        <begin position="170"/>
        <end position="191"/>
    </location>
</feature>
<evidence type="ECO:0000313" key="9">
    <source>
        <dbReference type="Proteomes" id="UP000093000"/>
    </source>
</evidence>
<evidence type="ECO:0000259" key="7">
    <source>
        <dbReference type="PROSITE" id="PS00036"/>
    </source>
</evidence>
<evidence type="ECO:0000256" key="4">
    <source>
        <dbReference type="ARBA" id="ARBA00023163"/>
    </source>
</evidence>
<evidence type="ECO:0000256" key="5">
    <source>
        <dbReference type="ARBA" id="ARBA00023242"/>
    </source>
</evidence>
<comment type="caution">
    <text evidence="8">The sequence shown here is derived from an EMBL/GenBank/DDBJ whole genome shotgun (WGS) entry which is preliminary data.</text>
</comment>
<sequence length="269" mass="30177">MSVLKNTSPSLPPISVFMQSNHIASSAMPASPPTSAFKSPPILPKPQITESVPSSTSPPDQQTLWLLFKQFQQYKSSNESEEHKTSSASSPLSSKLTISKSVLTEKVLSSEEVLAEKRRRNAGASARFRDRRKQRERELQEKCSTLEDRAKALENALKLIDPNHPLLTQAKAQGSTPAESQALSPSSNTEQNTLFDRVGQLEDMMYHFKQEKETDALKLDELERENRYLRSLLVPVTNQNITSNTIKTKTALEKSEEYEASMNKRIRSS</sequence>
<feature type="region of interest" description="Disordered" evidence="6">
    <location>
        <begin position="25"/>
        <end position="60"/>
    </location>
</feature>
<dbReference type="Pfam" id="PF07716">
    <property type="entry name" value="bZIP_2"/>
    <property type="match status" value="1"/>
</dbReference>
<dbReference type="Gene3D" id="1.20.5.170">
    <property type="match status" value="1"/>
</dbReference>
<feature type="compositionally biased region" description="Basic and acidic residues" evidence="6">
    <location>
        <begin position="133"/>
        <end position="142"/>
    </location>
</feature>
<keyword evidence="5" id="KW-0539">Nucleus</keyword>
<dbReference type="PROSITE" id="PS00036">
    <property type="entry name" value="BZIP_BASIC"/>
    <property type="match status" value="1"/>
</dbReference>
<evidence type="ECO:0000256" key="2">
    <source>
        <dbReference type="ARBA" id="ARBA00023015"/>
    </source>
</evidence>
<dbReference type="Proteomes" id="UP000093000">
    <property type="component" value="Unassembled WGS sequence"/>
</dbReference>
<dbReference type="InterPro" id="IPR046347">
    <property type="entry name" value="bZIP_sf"/>
</dbReference>
<dbReference type="EMBL" id="LUGH01000221">
    <property type="protein sequence ID" value="OBZ87453.1"/>
    <property type="molecule type" value="Genomic_DNA"/>
</dbReference>
<evidence type="ECO:0000256" key="6">
    <source>
        <dbReference type="SAM" id="MobiDB-lite"/>
    </source>
</evidence>
<dbReference type="PANTHER" id="PTHR13044">
    <property type="entry name" value="ACTIVATING TRANSCRIPTION FACTOR ATF 4/5"/>
    <property type="match status" value="1"/>
</dbReference>
<reference evidence="8 9" key="1">
    <citation type="submission" date="2016-03" db="EMBL/GenBank/DDBJ databases">
        <title>Choanephora cucurbitarum.</title>
        <authorList>
            <person name="Min B."/>
            <person name="Park H."/>
            <person name="Park J.-H."/>
            <person name="Shin H.-D."/>
            <person name="Choi I.-G."/>
        </authorList>
    </citation>
    <scope>NUCLEOTIDE SEQUENCE [LARGE SCALE GENOMIC DNA]</scope>
    <source>
        <strain evidence="8 9">KUS-F28377</strain>
    </source>
</reference>
<name>A0A1C7NEC2_9FUNG</name>